<feature type="domain" description="Methyl-accepting transducer" evidence="8">
    <location>
        <begin position="307"/>
        <end position="522"/>
    </location>
</feature>
<keyword evidence="7" id="KW-0812">Transmembrane</keyword>
<dbReference type="GO" id="GO:0006935">
    <property type="term" value="P:chemotaxis"/>
    <property type="evidence" value="ECO:0007669"/>
    <property type="project" value="InterPro"/>
</dbReference>
<evidence type="ECO:0000256" key="5">
    <source>
        <dbReference type="ARBA" id="ARBA00029447"/>
    </source>
</evidence>
<dbReference type="EMBL" id="JAAIYP010000009">
    <property type="protein sequence ID" value="NFV79057.1"/>
    <property type="molecule type" value="Genomic_DNA"/>
</dbReference>
<comment type="similarity">
    <text evidence="5">Belongs to the methyl-accepting chemotaxis (MCP) protein family.</text>
</comment>
<dbReference type="SMART" id="SM00283">
    <property type="entry name" value="MA"/>
    <property type="match status" value="1"/>
</dbReference>
<dbReference type="PRINTS" id="PR00260">
    <property type="entry name" value="CHEMTRNSDUCR"/>
</dbReference>
<reference evidence="10 11" key="1">
    <citation type="submission" date="2020-02" db="EMBL/GenBank/DDBJ databases">
        <authorList>
            <person name="Dziuba M."/>
            <person name="Kuznetsov B."/>
            <person name="Mardanov A."/>
            <person name="Ravin N."/>
            <person name="Grouzdev D."/>
        </authorList>
    </citation>
    <scope>NUCLEOTIDE SEQUENCE [LARGE SCALE GENOMIC DNA]</scope>
    <source>
        <strain evidence="10 11">SpK</strain>
    </source>
</reference>
<sequence>MRIAAKLYATVATFMLVALVVTVFGMVTLGSYNRTAELMDNAADRAIQGERLNGLVLAVVMDSRGIYMARSVEEAEKFAKPLLANLERLKGVLDTWKTLLPPDRRQDFASLEQSAEQFVRFRSELVRIARSGQLAEARAYGDNDANRSTRKALNAAIVAAAAANQDEVGAFKQAQSDLYDTRQLTFVLILAVGLLAGGVVLRLVVRRHLVQPLQALTSVMSKLATGQLEVEVPTHRGRDEMGEMIAAVEVWRSNALRRRELMTQTEAERVAREARAQRVRKLTGDFDAVASATVTDLVAAVAQLESNASSMAAVADDSAARAHSVRESSGSASVAVQTVAAAAEQLAASIREIGTQAEMSRQVAETATADAERTDAMVQSLDQAASRIGDVVRMINAIAGQTNLLALNATIEAARAGDAGKGFAVVAHEVKALANQTAQATSEIAAQIKEVQEATGGAVAALQGISGTIQKINEISGSIAAAVEQQTAATAEIARSVQSASTGTNEVSAHAEGVLAGARDTDLASKGVASAATTLAGQAQKLREDVHQFLASVSDAFVDEIGGFVQWDDDLLTGHSMIDDDHRRLFEYIDELHAAMTKGLGAEAVIEVVDKLVSYTRDHFGREEKMMDLGGYAEREAHLAAHRNFIAKVEDFQHRLELRSGTVSMEVLTFLRDWLVNHIKKTDKHFAQVLGRRAA</sequence>
<comment type="caution">
    <text evidence="10">The sequence shown here is derived from an EMBL/GenBank/DDBJ whole genome shotgun (WGS) entry which is preliminary data.</text>
</comment>
<dbReference type="GO" id="GO:0016020">
    <property type="term" value="C:membrane"/>
    <property type="evidence" value="ECO:0007669"/>
    <property type="project" value="InterPro"/>
</dbReference>
<dbReference type="Pfam" id="PF00672">
    <property type="entry name" value="HAMP"/>
    <property type="match status" value="1"/>
</dbReference>
<dbReference type="InterPro" id="IPR003660">
    <property type="entry name" value="HAMP_dom"/>
</dbReference>
<evidence type="ECO:0000259" key="9">
    <source>
        <dbReference type="PROSITE" id="PS50885"/>
    </source>
</evidence>
<evidence type="ECO:0000313" key="10">
    <source>
        <dbReference type="EMBL" id="NFV79057.1"/>
    </source>
</evidence>
<keyword evidence="7" id="KW-0472">Membrane</keyword>
<dbReference type="PANTHER" id="PTHR32089">
    <property type="entry name" value="METHYL-ACCEPTING CHEMOTAXIS PROTEIN MCPB"/>
    <property type="match status" value="1"/>
</dbReference>
<dbReference type="Pfam" id="PF01814">
    <property type="entry name" value="Hemerythrin"/>
    <property type="match status" value="1"/>
</dbReference>
<evidence type="ECO:0000313" key="11">
    <source>
        <dbReference type="Proteomes" id="UP000480684"/>
    </source>
</evidence>
<feature type="transmembrane region" description="Helical" evidence="7">
    <location>
        <begin position="184"/>
        <end position="205"/>
    </location>
</feature>
<feature type="domain" description="HAMP" evidence="9">
    <location>
        <begin position="207"/>
        <end position="260"/>
    </location>
</feature>
<organism evidence="10 11">
    <name type="scientific">Magnetospirillum aberrantis SpK</name>
    <dbReference type="NCBI Taxonomy" id="908842"/>
    <lineage>
        <taxon>Bacteria</taxon>
        <taxon>Pseudomonadati</taxon>
        <taxon>Pseudomonadota</taxon>
        <taxon>Alphaproteobacteria</taxon>
        <taxon>Rhodospirillales</taxon>
        <taxon>Rhodospirillaceae</taxon>
        <taxon>Magnetospirillum</taxon>
    </lineage>
</organism>
<feature type="transmembrane region" description="Helical" evidence="7">
    <location>
        <begin position="7"/>
        <end position="29"/>
    </location>
</feature>
<dbReference type="PROSITE" id="PS50885">
    <property type="entry name" value="HAMP"/>
    <property type="match status" value="1"/>
</dbReference>
<evidence type="ECO:0000256" key="1">
    <source>
        <dbReference type="ARBA" id="ARBA00010587"/>
    </source>
</evidence>
<dbReference type="Proteomes" id="UP000480684">
    <property type="component" value="Unassembled WGS sequence"/>
</dbReference>
<evidence type="ECO:0000259" key="8">
    <source>
        <dbReference type="PROSITE" id="PS50111"/>
    </source>
</evidence>
<dbReference type="CDD" id="cd12107">
    <property type="entry name" value="Hemerythrin"/>
    <property type="match status" value="1"/>
</dbReference>
<evidence type="ECO:0000256" key="4">
    <source>
        <dbReference type="ARBA" id="ARBA00023224"/>
    </source>
</evidence>
<gene>
    <name evidence="10" type="ORF">G4223_02865</name>
</gene>
<dbReference type="AlphaFoldDB" id="A0A7C9QS97"/>
<dbReference type="GO" id="GO:0046872">
    <property type="term" value="F:metal ion binding"/>
    <property type="evidence" value="ECO:0007669"/>
    <property type="project" value="UniProtKB-KW"/>
</dbReference>
<comment type="similarity">
    <text evidence="1">Belongs to the hemerythrin family.</text>
</comment>
<dbReference type="Gene3D" id="1.10.287.950">
    <property type="entry name" value="Methyl-accepting chemotaxis protein"/>
    <property type="match status" value="1"/>
</dbReference>
<dbReference type="CDD" id="cd06225">
    <property type="entry name" value="HAMP"/>
    <property type="match status" value="1"/>
</dbReference>
<dbReference type="Pfam" id="PF00015">
    <property type="entry name" value="MCPsignal"/>
    <property type="match status" value="1"/>
</dbReference>
<keyword evidence="2" id="KW-0479">Metal-binding</keyword>
<dbReference type="InterPro" id="IPR012827">
    <property type="entry name" value="Hemerythrin_metal-bd"/>
</dbReference>
<dbReference type="GO" id="GO:0004888">
    <property type="term" value="F:transmembrane signaling receptor activity"/>
    <property type="evidence" value="ECO:0007669"/>
    <property type="project" value="InterPro"/>
</dbReference>
<proteinExistence type="inferred from homology"/>
<dbReference type="Gene3D" id="1.20.120.50">
    <property type="entry name" value="Hemerythrin-like"/>
    <property type="match status" value="1"/>
</dbReference>
<evidence type="ECO:0000256" key="6">
    <source>
        <dbReference type="PROSITE-ProRule" id="PRU00284"/>
    </source>
</evidence>
<dbReference type="SUPFAM" id="SSF58104">
    <property type="entry name" value="Methyl-accepting chemotaxis protein (MCP) signaling domain"/>
    <property type="match status" value="1"/>
</dbReference>
<protein>
    <submittedName>
        <fullName evidence="10">Bacteriohemerythrin</fullName>
    </submittedName>
</protein>
<accession>A0A7C9QS97</accession>
<dbReference type="GO" id="GO:0007165">
    <property type="term" value="P:signal transduction"/>
    <property type="evidence" value="ECO:0007669"/>
    <property type="project" value="UniProtKB-KW"/>
</dbReference>
<dbReference type="InterPro" id="IPR035938">
    <property type="entry name" value="Hemerythrin-like_sf"/>
</dbReference>
<dbReference type="InterPro" id="IPR016131">
    <property type="entry name" value="Haemerythrin_Fe_BS"/>
</dbReference>
<dbReference type="InterPro" id="IPR004090">
    <property type="entry name" value="Chemotax_Me-accpt_rcpt"/>
</dbReference>
<keyword evidence="11" id="KW-1185">Reference proteome</keyword>
<dbReference type="NCBIfam" id="NF033749">
    <property type="entry name" value="bact_hemeryth"/>
    <property type="match status" value="1"/>
</dbReference>
<dbReference type="SMART" id="SM00304">
    <property type="entry name" value="HAMP"/>
    <property type="match status" value="1"/>
</dbReference>
<evidence type="ECO:0000256" key="7">
    <source>
        <dbReference type="SAM" id="Phobius"/>
    </source>
</evidence>
<keyword evidence="4 6" id="KW-0807">Transducer</keyword>
<keyword evidence="3" id="KW-0408">Iron</keyword>
<dbReference type="InterPro" id="IPR004089">
    <property type="entry name" value="MCPsignal_dom"/>
</dbReference>
<name>A0A7C9QS97_9PROT</name>
<dbReference type="PROSITE" id="PS00550">
    <property type="entry name" value="HEMERYTHRINS"/>
    <property type="match status" value="1"/>
</dbReference>
<dbReference type="InterPro" id="IPR012312">
    <property type="entry name" value="Hemerythrin-like"/>
</dbReference>
<dbReference type="SUPFAM" id="SSF47188">
    <property type="entry name" value="Hemerythrin-like"/>
    <property type="match status" value="1"/>
</dbReference>
<dbReference type="RefSeq" id="WP_163674738.1">
    <property type="nucleotide sequence ID" value="NZ_JAAIYP010000009.1"/>
</dbReference>
<evidence type="ECO:0000256" key="3">
    <source>
        <dbReference type="ARBA" id="ARBA00023004"/>
    </source>
</evidence>
<evidence type="ECO:0000256" key="2">
    <source>
        <dbReference type="ARBA" id="ARBA00022723"/>
    </source>
</evidence>
<keyword evidence="7" id="KW-1133">Transmembrane helix</keyword>
<dbReference type="NCBIfam" id="TIGR02481">
    <property type="entry name" value="hemeryth_dom"/>
    <property type="match status" value="1"/>
</dbReference>
<dbReference type="PROSITE" id="PS50111">
    <property type="entry name" value="CHEMOTAXIS_TRANSDUC_2"/>
    <property type="match status" value="1"/>
</dbReference>
<dbReference type="Gene3D" id="6.10.340.10">
    <property type="match status" value="1"/>
</dbReference>
<dbReference type="PANTHER" id="PTHR32089:SF112">
    <property type="entry name" value="LYSOZYME-LIKE PROTEIN-RELATED"/>
    <property type="match status" value="1"/>
</dbReference>